<feature type="chain" id="PRO_5039459545" description="Bacterial repeat domain-containing protein" evidence="1">
    <location>
        <begin position="25"/>
        <end position="522"/>
    </location>
</feature>
<organism evidence="2 3">
    <name type="scientific">Candidatus Blautia faecavium</name>
    <dbReference type="NCBI Taxonomy" id="2838487"/>
    <lineage>
        <taxon>Bacteria</taxon>
        <taxon>Bacillati</taxon>
        <taxon>Bacillota</taxon>
        <taxon>Clostridia</taxon>
        <taxon>Lachnospirales</taxon>
        <taxon>Lachnospiraceae</taxon>
        <taxon>Blautia</taxon>
    </lineage>
</organism>
<accession>A0A9D2LSA8</accession>
<feature type="signal peptide" evidence="1">
    <location>
        <begin position="1"/>
        <end position="24"/>
    </location>
</feature>
<comment type="caution">
    <text evidence="2">The sequence shown here is derived from an EMBL/GenBank/DDBJ whole genome shotgun (WGS) entry which is preliminary data.</text>
</comment>
<keyword evidence="1" id="KW-0732">Signal</keyword>
<evidence type="ECO:0000313" key="3">
    <source>
        <dbReference type="Proteomes" id="UP000823842"/>
    </source>
</evidence>
<dbReference type="EMBL" id="DWYZ01000099">
    <property type="protein sequence ID" value="HJB28164.1"/>
    <property type="molecule type" value="Genomic_DNA"/>
</dbReference>
<gene>
    <name evidence="2" type="ORF">IAA06_05135</name>
</gene>
<protein>
    <recommendedName>
        <fullName evidence="4">Bacterial repeat domain-containing protein</fullName>
    </recommendedName>
</protein>
<dbReference type="AlphaFoldDB" id="A0A9D2LSA8"/>
<evidence type="ECO:0000313" key="2">
    <source>
        <dbReference type="EMBL" id="HJB28164.1"/>
    </source>
</evidence>
<dbReference type="Proteomes" id="UP000823842">
    <property type="component" value="Unassembled WGS sequence"/>
</dbReference>
<evidence type="ECO:0008006" key="4">
    <source>
        <dbReference type="Google" id="ProtNLM"/>
    </source>
</evidence>
<proteinExistence type="predicted"/>
<dbReference type="PROSITE" id="PS51257">
    <property type="entry name" value="PROKAR_LIPOPROTEIN"/>
    <property type="match status" value="1"/>
</dbReference>
<reference evidence="2" key="2">
    <citation type="submission" date="2021-04" db="EMBL/GenBank/DDBJ databases">
        <authorList>
            <person name="Gilroy R."/>
        </authorList>
    </citation>
    <scope>NUCLEOTIDE SEQUENCE</scope>
    <source>
        <strain evidence="2">ChiSjej1B19-5720</strain>
    </source>
</reference>
<sequence length="522" mass="59482">MKGKRGYPLAILVLFAACMGTLTGCQDTPEESAVVSKAEGLSEELIAEPLAEGESQRIELPDRWEETKKWNKDRWIFHTDLKLESVETGNLPIVEIEQYPMTQEELEKLTKYFADGQELYLPRPVSREECENKLNRIQNMEGVYSVYTIDMLMSDTANMLREGIELAQPESGLTDQKADLQFGPKQTDEAEKVIYGIPDETYESYKEPLFFDADVGEKRTSRISARKYDADTGKTSMFEWMEGDKILYQRYDIDLYKGYHAQYADVSETDQKWEEILDQCTSMMAEENIKEEEGKKQAETLLKELGIENKIYAYSQPVLWFPAGTYEEDIAYSSYDSLWHADLKQAEPGYVYTFLNEIGGQPVDLKYGGIMLENPEEGAGGDTYAPSMPVETISIAVTQSGVKMFSWTGMSKEVSVVTENVKLLPFEKIQERIKQYISYCFPGSQPVDDTTLFRYDLEKLTFGYTYIPAYGKPEHVWAVPAWLLDFGSSHNNPKLSGIKEQEEKTWLYVTFNAMDGGVVEAG</sequence>
<evidence type="ECO:0000256" key="1">
    <source>
        <dbReference type="SAM" id="SignalP"/>
    </source>
</evidence>
<reference evidence="2" key="1">
    <citation type="journal article" date="2021" name="PeerJ">
        <title>Extensive microbial diversity within the chicken gut microbiome revealed by metagenomics and culture.</title>
        <authorList>
            <person name="Gilroy R."/>
            <person name="Ravi A."/>
            <person name="Getino M."/>
            <person name="Pursley I."/>
            <person name="Horton D.L."/>
            <person name="Alikhan N.F."/>
            <person name="Baker D."/>
            <person name="Gharbi K."/>
            <person name="Hall N."/>
            <person name="Watson M."/>
            <person name="Adriaenssens E.M."/>
            <person name="Foster-Nyarko E."/>
            <person name="Jarju S."/>
            <person name="Secka A."/>
            <person name="Antonio M."/>
            <person name="Oren A."/>
            <person name="Chaudhuri R.R."/>
            <person name="La Ragione R."/>
            <person name="Hildebrand F."/>
            <person name="Pallen M.J."/>
        </authorList>
    </citation>
    <scope>NUCLEOTIDE SEQUENCE</scope>
    <source>
        <strain evidence="2">ChiSjej1B19-5720</strain>
    </source>
</reference>
<name>A0A9D2LSA8_9FIRM</name>